<evidence type="ECO:0000313" key="2">
    <source>
        <dbReference type="Proteomes" id="UP000660611"/>
    </source>
</evidence>
<name>A0A919PZT1_9ACTN</name>
<reference evidence="1" key="1">
    <citation type="submission" date="2021-01" db="EMBL/GenBank/DDBJ databases">
        <title>Whole genome shotgun sequence of Dactylosporangium siamense NBRC 106093.</title>
        <authorList>
            <person name="Komaki H."/>
            <person name="Tamura T."/>
        </authorList>
    </citation>
    <scope>NUCLEOTIDE SEQUENCE</scope>
    <source>
        <strain evidence="1">NBRC 106093</strain>
    </source>
</reference>
<sequence>MSKRQRDSREYARRMRMIQERTTARKGRMRRATAAIATVLVVFAVMIVAKLGGAGGGGGGEPASPFPTGAAAAAIVAQLTSVPPSVLDQVGTGSAAGPGSAATLPKAISGQEVLTDGGKPLVLYVGAEYCPFCAAQRWPVVVALSRFGTFSGLTITASASDDVYPNTPTVSFHGSTYTSDVLTFQGVETSSRTRKGGSYTPLDQLTAQQAQLVQKFNAPPYVDAKSAGSIPFIDFANQAVAGGASFSPQLLAGMTAEQVTAALADPNSEITKAIAGNANAITAVLCKITGGKPANVCTTPAATAFQGKV</sequence>
<protein>
    <recommendedName>
        <fullName evidence="3">DUF929 domain-containing protein</fullName>
    </recommendedName>
</protein>
<dbReference type="AlphaFoldDB" id="A0A919PZT1"/>
<evidence type="ECO:0008006" key="3">
    <source>
        <dbReference type="Google" id="ProtNLM"/>
    </source>
</evidence>
<dbReference type="InterPro" id="IPR009272">
    <property type="entry name" value="DUF929"/>
</dbReference>
<dbReference type="Proteomes" id="UP000660611">
    <property type="component" value="Unassembled WGS sequence"/>
</dbReference>
<dbReference type="EMBL" id="BONQ01000153">
    <property type="protein sequence ID" value="GIG51305.1"/>
    <property type="molecule type" value="Genomic_DNA"/>
</dbReference>
<comment type="caution">
    <text evidence="1">The sequence shown here is derived from an EMBL/GenBank/DDBJ whole genome shotgun (WGS) entry which is preliminary data.</text>
</comment>
<dbReference type="Pfam" id="PF06053">
    <property type="entry name" value="DUF929"/>
    <property type="match status" value="1"/>
</dbReference>
<evidence type="ECO:0000313" key="1">
    <source>
        <dbReference type="EMBL" id="GIG51305.1"/>
    </source>
</evidence>
<accession>A0A919PZT1</accession>
<organism evidence="1 2">
    <name type="scientific">Dactylosporangium siamense</name>
    <dbReference type="NCBI Taxonomy" id="685454"/>
    <lineage>
        <taxon>Bacteria</taxon>
        <taxon>Bacillati</taxon>
        <taxon>Actinomycetota</taxon>
        <taxon>Actinomycetes</taxon>
        <taxon>Micromonosporales</taxon>
        <taxon>Micromonosporaceae</taxon>
        <taxon>Dactylosporangium</taxon>
    </lineage>
</organism>
<proteinExistence type="predicted"/>
<keyword evidence="2" id="KW-1185">Reference proteome</keyword>
<gene>
    <name evidence="1" type="ORF">Dsi01nite_093460</name>
</gene>